<reference evidence="3 4" key="1">
    <citation type="submission" date="2016-04" db="EMBL/GenBank/DDBJ databases">
        <title>A degradative enzymes factory behind the ericoid mycorrhizal symbiosis.</title>
        <authorList>
            <consortium name="DOE Joint Genome Institute"/>
            <person name="Martino E."/>
            <person name="Morin E."/>
            <person name="Grelet G."/>
            <person name="Kuo A."/>
            <person name="Kohler A."/>
            <person name="Daghino S."/>
            <person name="Barry K."/>
            <person name="Choi C."/>
            <person name="Cichocki N."/>
            <person name="Clum A."/>
            <person name="Copeland A."/>
            <person name="Hainaut M."/>
            <person name="Haridas S."/>
            <person name="Labutti K."/>
            <person name="Lindquist E."/>
            <person name="Lipzen A."/>
            <person name="Khouja H.-R."/>
            <person name="Murat C."/>
            <person name="Ohm R."/>
            <person name="Olson A."/>
            <person name="Spatafora J."/>
            <person name="Veneault-Fourrey C."/>
            <person name="Henrissat B."/>
            <person name="Grigoriev I."/>
            <person name="Martin F."/>
            <person name="Perotto S."/>
        </authorList>
    </citation>
    <scope>NUCLEOTIDE SEQUENCE [LARGE SCALE GENOMIC DNA]</scope>
    <source>
        <strain evidence="3 4">E</strain>
    </source>
</reference>
<keyword evidence="2" id="KW-0812">Transmembrane</keyword>
<dbReference type="CDD" id="cd12148">
    <property type="entry name" value="fungal_TF_MHR"/>
    <property type="match status" value="1"/>
</dbReference>
<dbReference type="AlphaFoldDB" id="A0A2J6TWQ8"/>
<sequence length="241" mass="26195">MQCIQSAEIVLEVRNLVIGKKSVGSFTYIFLAHFFMAAVILAMDMCFNPTEIQVEQRKKDVLRACRVLEEELSAKMEPVDELGNEGDSNGHLKLRAFQKALQNLRGLLRRTNGKEKLQQVESVSGIVGQNEGLTGGHSTNGMPMMPKRQTDGGQPKTTNSGNYPLQSGNYSAIIESIPQFSAGTNTPPSAAIPRAPKHTRLRIRRHLGKNSSASDPISTAQAGTHFSLISMGRWAGMGSGT</sequence>
<protein>
    <submittedName>
        <fullName evidence="3">Uncharacterized protein</fullName>
    </submittedName>
</protein>
<dbReference type="EMBL" id="KZ613740">
    <property type="protein sequence ID" value="PMD67460.1"/>
    <property type="molecule type" value="Genomic_DNA"/>
</dbReference>
<proteinExistence type="predicted"/>
<dbReference type="OrthoDB" id="3014581at2759"/>
<name>A0A2J6TWQ8_9HELO</name>
<dbReference type="Proteomes" id="UP000235371">
    <property type="component" value="Unassembled WGS sequence"/>
</dbReference>
<dbReference type="InParanoid" id="A0A2J6TWQ8"/>
<keyword evidence="4" id="KW-1185">Reference proteome</keyword>
<feature type="compositionally biased region" description="Polar residues" evidence="1">
    <location>
        <begin position="151"/>
        <end position="161"/>
    </location>
</feature>
<evidence type="ECO:0000256" key="2">
    <source>
        <dbReference type="SAM" id="Phobius"/>
    </source>
</evidence>
<feature type="transmembrane region" description="Helical" evidence="2">
    <location>
        <begin position="26"/>
        <end position="47"/>
    </location>
</feature>
<gene>
    <name evidence="3" type="ORF">K444DRAFT_16181</name>
</gene>
<organism evidence="3 4">
    <name type="scientific">Hyaloscypha bicolor E</name>
    <dbReference type="NCBI Taxonomy" id="1095630"/>
    <lineage>
        <taxon>Eukaryota</taxon>
        <taxon>Fungi</taxon>
        <taxon>Dikarya</taxon>
        <taxon>Ascomycota</taxon>
        <taxon>Pezizomycotina</taxon>
        <taxon>Leotiomycetes</taxon>
        <taxon>Helotiales</taxon>
        <taxon>Hyaloscyphaceae</taxon>
        <taxon>Hyaloscypha</taxon>
        <taxon>Hyaloscypha bicolor</taxon>
    </lineage>
</organism>
<evidence type="ECO:0000256" key="1">
    <source>
        <dbReference type="SAM" id="MobiDB-lite"/>
    </source>
</evidence>
<dbReference type="RefSeq" id="XP_024744364.1">
    <property type="nucleotide sequence ID" value="XM_024870668.1"/>
</dbReference>
<accession>A0A2J6TWQ8</accession>
<keyword evidence="2" id="KW-0472">Membrane</keyword>
<keyword evidence="2" id="KW-1133">Transmembrane helix</keyword>
<dbReference type="STRING" id="1095630.A0A2J6TWQ8"/>
<feature type="region of interest" description="Disordered" evidence="1">
    <location>
        <begin position="128"/>
        <end position="161"/>
    </location>
</feature>
<evidence type="ECO:0000313" key="3">
    <source>
        <dbReference type="EMBL" id="PMD67460.1"/>
    </source>
</evidence>
<dbReference type="GeneID" id="36578750"/>
<evidence type="ECO:0000313" key="4">
    <source>
        <dbReference type="Proteomes" id="UP000235371"/>
    </source>
</evidence>